<dbReference type="RefSeq" id="WP_134116128.1">
    <property type="nucleotide sequence ID" value="NZ_SOEG01000008.1"/>
</dbReference>
<keyword evidence="3 11" id="KW-0378">Hydrolase</keyword>
<dbReference type="PROSITE" id="PS51198">
    <property type="entry name" value="UVRD_HELICASE_ATP_BIND"/>
    <property type="match status" value="1"/>
</dbReference>
<evidence type="ECO:0000256" key="3">
    <source>
        <dbReference type="ARBA" id="ARBA00022801"/>
    </source>
</evidence>
<dbReference type="InterPro" id="IPR013986">
    <property type="entry name" value="DExx_box_DNA_helicase_dom_sf"/>
</dbReference>
<gene>
    <name evidence="14" type="ORF">C7959_108119</name>
</gene>
<dbReference type="InterPro" id="IPR014016">
    <property type="entry name" value="UvrD-like_ATP-bd"/>
</dbReference>
<evidence type="ECO:0000256" key="1">
    <source>
        <dbReference type="ARBA" id="ARBA00009922"/>
    </source>
</evidence>
<dbReference type="GO" id="GO:0043138">
    <property type="term" value="F:3'-5' DNA helicase activity"/>
    <property type="evidence" value="ECO:0007669"/>
    <property type="project" value="UniProtKB-EC"/>
</dbReference>
<evidence type="ECO:0000256" key="9">
    <source>
        <dbReference type="ARBA" id="ARBA00034808"/>
    </source>
</evidence>
<evidence type="ECO:0000259" key="13">
    <source>
        <dbReference type="PROSITE" id="PS51217"/>
    </source>
</evidence>
<keyword evidence="6" id="KW-0238">DNA-binding</keyword>
<keyword evidence="5 11" id="KW-0067">ATP-binding</keyword>
<keyword evidence="2 11" id="KW-0547">Nucleotide-binding</keyword>
<proteinExistence type="inferred from homology"/>
<keyword evidence="4 11" id="KW-0347">Helicase</keyword>
<dbReference type="InterPro" id="IPR014017">
    <property type="entry name" value="DNA_helicase_UvrD-like_C"/>
</dbReference>
<dbReference type="GO" id="GO:0033202">
    <property type="term" value="C:DNA helicase complex"/>
    <property type="evidence" value="ECO:0007669"/>
    <property type="project" value="TreeGrafter"/>
</dbReference>
<evidence type="ECO:0000256" key="10">
    <source>
        <dbReference type="ARBA" id="ARBA00048988"/>
    </source>
</evidence>
<dbReference type="Pfam" id="PF13361">
    <property type="entry name" value="UvrD_C"/>
    <property type="match status" value="1"/>
</dbReference>
<dbReference type="AlphaFoldDB" id="A0A4R8GZK9"/>
<feature type="domain" description="UvrD-like helicase C-terminal" evidence="13">
    <location>
        <begin position="290"/>
        <end position="579"/>
    </location>
</feature>
<dbReference type="CDD" id="cd18807">
    <property type="entry name" value="SF1_C_UvrD"/>
    <property type="match status" value="1"/>
</dbReference>
<evidence type="ECO:0000256" key="5">
    <source>
        <dbReference type="ARBA" id="ARBA00022840"/>
    </source>
</evidence>
<evidence type="ECO:0000313" key="14">
    <source>
        <dbReference type="EMBL" id="TDX52197.1"/>
    </source>
</evidence>
<evidence type="ECO:0000313" key="15">
    <source>
        <dbReference type="Proteomes" id="UP000295832"/>
    </source>
</evidence>
<dbReference type="GO" id="GO:0005829">
    <property type="term" value="C:cytosol"/>
    <property type="evidence" value="ECO:0007669"/>
    <property type="project" value="TreeGrafter"/>
</dbReference>
<dbReference type="Gene3D" id="1.10.10.160">
    <property type="match status" value="1"/>
</dbReference>
<evidence type="ECO:0000256" key="6">
    <source>
        <dbReference type="ARBA" id="ARBA00023125"/>
    </source>
</evidence>
<name>A0A4R8GZK9_9FIRM</name>
<comment type="catalytic activity">
    <reaction evidence="8">
        <text>Couples ATP hydrolysis with the unwinding of duplex DNA by translocating in the 3'-5' direction.</text>
        <dbReference type="EC" id="5.6.2.4"/>
    </reaction>
</comment>
<dbReference type="InterPro" id="IPR027417">
    <property type="entry name" value="P-loop_NTPase"/>
</dbReference>
<dbReference type="STRING" id="926561.GCA_000379025_02648"/>
<dbReference type="Gene3D" id="1.10.486.10">
    <property type="entry name" value="PCRA, domain 4"/>
    <property type="match status" value="1"/>
</dbReference>
<dbReference type="PROSITE" id="PS51217">
    <property type="entry name" value="UVRD_HELICASE_CTER"/>
    <property type="match status" value="1"/>
</dbReference>
<dbReference type="GO" id="GO:0005524">
    <property type="term" value="F:ATP binding"/>
    <property type="evidence" value="ECO:0007669"/>
    <property type="project" value="UniProtKB-UniRule"/>
</dbReference>
<dbReference type="GO" id="GO:0003677">
    <property type="term" value="F:DNA binding"/>
    <property type="evidence" value="ECO:0007669"/>
    <property type="project" value="UniProtKB-KW"/>
</dbReference>
<evidence type="ECO:0000256" key="8">
    <source>
        <dbReference type="ARBA" id="ARBA00034617"/>
    </source>
</evidence>
<protein>
    <recommendedName>
        <fullName evidence="9">DNA 3'-5' helicase</fullName>
        <ecNumber evidence="9">5.6.2.4</ecNumber>
    </recommendedName>
</protein>
<evidence type="ECO:0000256" key="4">
    <source>
        <dbReference type="ARBA" id="ARBA00022806"/>
    </source>
</evidence>
<dbReference type="Gene3D" id="3.40.50.300">
    <property type="entry name" value="P-loop containing nucleotide triphosphate hydrolases"/>
    <property type="match status" value="2"/>
</dbReference>
<dbReference type="EMBL" id="SOEG01000008">
    <property type="protein sequence ID" value="TDX52197.1"/>
    <property type="molecule type" value="Genomic_DNA"/>
</dbReference>
<dbReference type="Pfam" id="PF00580">
    <property type="entry name" value="UvrD-helicase"/>
    <property type="match status" value="1"/>
</dbReference>
<dbReference type="SUPFAM" id="SSF52540">
    <property type="entry name" value="P-loop containing nucleoside triphosphate hydrolases"/>
    <property type="match status" value="1"/>
</dbReference>
<comment type="similarity">
    <text evidence="1">Belongs to the helicase family. UvrD subfamily.</text>
</comment>
<dbReference type="PANTHER" id="PTHR11070:SF2">
    <property type="entry name" value="ATP-DEPENDENT DNA HELICASE SRS2"/>
    <property type="match status" value="1"/>
</dbReference>
<dbReference type="GO" id="GO:0000725">
    <property type="term" value="P:recombinational repair"/>
    <property type="evidence" value="ECO:0007669"/>
    <property type="project" value="TreeGrafter"/>
</dbReference>
<evidence type="ECO:0000256" key="2">
    <source>
        <dbReference type="ARBA" id="ARBA00022741"/>
    </source>
</evidence>
<evidence type="ECO:0000256" key="7">
    <source>
        <dbReference type="ARBA" id="ARBA00023235"/>
    </source>
</evidence>
<evidence type="ECO:0000256" key="11">
    <source>
        <dbReference type="PROSITE-ProRule" id="PRU00560"/>
    </source>
</evidence>
<evidence type="ECO:0000259" key="12">
    <source>
        <dbReference type="PROSITE" id="PS51198"/>
    </source>
</evidence>
<dbReference type="InterPro" id="IPR000212">
    <property type="entry name" value="DNA_helicase_UvrD/REP"/>
</dbReference>
<comment type="catalytic activity">
    <reaction evidence="10">
        <text>ATP + H2O = ADP + phosphate + H(+)</text>
        <dbReference type="Rhea" id="RHEA:13065"/>
        <dbReference type="ChEBI" id="CHEBI:15377"/>
        <dbReference type="ChEBI" id="CHEBI:15378"/>
        <dbReference type="ChEBI" id="CHEBI:30616"/>
        <dbReference type="ChEBI" id="CHEBI:43474"/>
        <dbReference type="ChEBI" id="CHEBI:456216"/>
        <dbReference type="EC" id="5.6.2.4"/>
    </reaction>
</comment>
<comment type="caution">
    <text evidence="14">The sequence shown here is derived from an EMBL/GenBank/DDBJ whole genome shotgun (WGS) entry which is preliminary data.</text>
</comment>
<dbReference type="Proteomes" id="UP000295832">
    <property type="component" value="Unassembled WGS sequence"/>
</dbReference>
<dbReference type="PANTHER" id="PTHR11070">
    <property type="entry name" value="UVRD / RECB / PCRA DNA HELICASE FAMILY MEMBER"/>
    <property type="match status" value="1"/>
</dbReference>
<keyword evidence="15" id="KW-1185">Reference proteome</keyword>
<keyword evidence="7" id="KW-0413">Isomerase</keyword>
<reference evidence="14 15" key="1">
    <citation type="submission" date="2019-03" db="EMBL/GenBank/DDBJ databases">
        <title>Subsurface microbial communities from deep shales in Ohio and West Virginia, USA.</title>
        <authorList>
            <person name="Wrighton K."/>
        </authorList>
    </citation>
    <scope>NUCLEOTIDE SEQUENCE [LARGE SCALE GENOMIC DNA]</scope>
    <source>
        <strain evidence="14 15">MSL 6dP</strain>
    </source>
</reference>
<dbReference type="CDD" id="cd17932">
    <property type="entry name" value="DEXQc_UvrD"/>
    <property type="match status" value="1"/>
</dbReference>
<accession>A0A4R8GZK9</accession>
<feature type="binding site" evidence="11">
    <location>
        <begin position="26"/>
        <end position="33"/>
    </location>
    <ligand>
        <name>ATP</name>
        <dbReference type="ChEBI" id="CHEBI:30616"/>
    </ligand>
</feature>
<sequence>MDLSVDLNDKQLKAVKTTEGPVLVLAGAGSGKTRALTYRIAYLLNQGVDPYNILTLTFTNKAASDMKRKVKELIGKISTKMWMGTFHSVCVRIIGQNLEELGYEKGFVIYDQDESKALISDIILTFNLDTDKYDPKIVLNIINKAKMNMWNKRDLVNNFLKNEEGSQEYYKNIADIYIKYNEVLKENNAFDFNDLIAKTIELFDNNKEILEKYQSRFKYILIDEYQDTSPFQYKLASMLAKKHGNIFVVGDDYQSIYKFRGADMSNILNFNQDYPNCTTIKLEQNYRSKANIIEASNVLIAHNYQQFDKKAWTNKNSGEPLIICEAINEYSEADYVAEEIDNLVRFSGYNYNDIAILYRSNHQSRVLEEAFIRRRIPYHIVGGLGFYDRKEIKDIISYLKVAVNPQDTIAMKRIVNAPKRGIGAKTLDKLITHAQEYVPEFNLLSFAQEDNNLGLFDIMKDPSGVSGIGKATANKIKKFRRDLEDIITVKESRLSLPEQVDKILKVSGYQAMLELDGSETALNRLENLGEFLSLTENYYNKNQNRSLEDFVRDIKLLSDQDDINSSNQVKMMTVHSSKGLEYPIVFIVGLEEDNFPHYRSVKTGLLDEIEEERRLCYVAMTRAADRLFMSYARERQRYGETRSMAPSRFLDEIPVEYTLEKVHHRGL</sequence>
<organism evidence="14 15">
    <name type="scientific">Orenia marismortui</name>
    <dbReference type="NCBI Taxonomy" id="46469"/>
    <lineage>
        <taxon>Bacteria</taxon>
        <taxon>Bacillati</taxon>
        <taxon>Bacillota</taxon>
        <taxon>Clostridia</taxon>
        <taxon>Halanaerobiales</taxon>
        <taxon>Halobacteroidaceae</taxon>
        <taxon>Orenia</taxon>
    </lineage>
</organism>
<dbReference type="GO" id="GO:0016887">
    <property type="term" value="F:ATP hydrolysis activity"/>
    <property type="evidence" value="ECO:0007669"/>
    <property type="project" value="RHEA"/>
</dbReference>
<feature type="domain" description="UvrD-like helicase ATP-binding" evidence="12">
    <location>
        <begin position="5"/>
        <end position="289"/>
    </location>
</feature>
<dbReference type="EC" id="5.6.2.4" evidence="9"/>